<dbReference type="CDD" id="cd01324">
    <property type="entry name" value="cbb3_Oxidase_CcoQ"/>
    <property type="match status" value="1"/>
</dbReference>
<sequence>MDINTLRGIATILAMLAFIGITVWAYSSYKKKDFDEAALLPFADEPDEAEKPYNEKKPSEKNDARSSKQ</sequence>
<organism evidence="3 4">
    <name type="scientific">Halopseudomonas salina</name>
    <dbReference type="NCBI Taxonomy" id="1323744"/>
    <lineage>
        <taxon>Bacteria</taxon>
        <taxon>Pseudomonadati</taxon>
        <taxon>Pseudomonadota</taxon>
        <taxon>Gammaproteobacteria</taxon>
        <taxon>Pseudomonadales</taxon>
        <taxon>Pseudomonadaceae</taxon>
        <taxon>Halopseudomonas</taxon>
    </lineage>
</organism>
<keyword evidence="2" id="KW-0472">Membrane</keyword>
<evidence type="ECO:0000256" key="1">
    <source>
        <dbReference type="SAM" id="MobiDB-lite"/>
    </source>
</evidence>
<keyword evidence="2" id="KW-0812">Transmembrane</keyword>
<dbReference type="InterPro" id="IPR008621">
    <property type="entry name" value="Cbb3-typ_cyt_oxidase_comp"/>
</dbReference>
<dbReference type="EMBL" id="BMFF01000001">
    <property type="protein sequence ID" value="GGC88805.1"/>
    <property type="molecule type" value="Genomic_DNA"/>
</dbReference>
<gene>
    <name evidence="3" type="primary">ccoQ2</name>
    <name evidence="3" type="ORF">GCM10007418_05560</name>
</gene>
<feature type="compositionally biased region" description="Basic and acidic residues" evidence="1">
    <location>
        <begin position="49"/>
        <end position="69"/>
    </location>
</feature>
<feature type="transmembrane region" description="Helical" evidence="2">
    <location>
        <begin position="6"/>
        <end position="26"/>
    </location>
</feature>
<evidence type="ECO:0000313" key="3">
    <source>
        <dbReference type="EMBL" id="GGC88805.1"/>
    </source>
</evidence>
<comment type="caution">
    <text evidence="3">The sequence shown here is derived from an EMBL/GenBank/DDBJ whole genome shotgun (WGS) entry which is preliminary data.</text>
</comment>
<dbReference type="Proteomes" id="UP000638188">
    <property type="component" value="Unassembled WGS sequence"/>
</dbReference>
<proteinExistence type="predicted"/>
<keyword evidence="2" id="KW-1133">Transmembrane helix</keyword>
<keyword evidence="4" id="KW-1185">Reference proteome</keyword>
<dbReference type="RefSeq" id="WP_150277347.1">
    <property type="nucleotide sequence ID" value="NZ_BMFF01000001.1"/>
</dbReference>
<name>A0ABQ1P1A4_9GAMM</name>
<accession>A0ABQ1P1A4</accession>
<evidence type="ECO:0000313" key="4">
    <source>
        <dbReference type="Proteomes" id="UP000638188"/>
    </source>
</evidence>
<feature type="region of interest" description="Disordered" evidence="1">
    <location>
        <begin position="45"/>
        <end position="69"/>
    </location>
</feature>
<reference evidence="4" key="1">
    <citation type="journal article" date="2019" name="Int. J. Syst. Evol. Microbiol.">
        <title>The Global Catalogue of Microorganisms (GCM) 10K type strain sequencing project: providing services to taxonomists for standard genome sequencing and annotation.</title>
        <authorList>
            <consortium name="The Broad Institute Genomics Platform"/>
            <consortium name="The Broad Institute Genome Sequencing Center for Infectious Disease"/>
            <person name="Wu L."/>
            <person name="Ma J."/>
        </authorList>
    </citation>
    <scope>NUCLEOTIDE SEQUENCE [LARGE SCALE GENOMIC DNA]</scope>
    <source>
        <strain evidence="4">CGMCC 1.12482</strain>
    </source>
</reference>
<dbReference type="Pfam" id="PF05545">
    <property type="entry name" value="FixQ"/>
    <property type="match status" value="1"/>
</dbReference>
<evidence type="ECO:0000256" key="2">
    <source>
        <dbReference type="SAM" id="Phobius"/>
    </source>
</evidence>
<protein>
    <submittedName>
        <fullName evidence="3">Cytochrome C oxidase cbb3-type subunit CcoQ</fullName>
    </submittedName>
</protein>